<accession>A0A6L5YP11</accession>
<dbReference type="GO" id="GO:0005886">
    <property type="term" value="C:plasma membrane"/>
    <property type="evidence" value="ECO:0007669"/>
    <property type="project" value="UniProtKB-SubCell"/>
</dbReference>
<comment type="function">
    <text evidence="9">Part of the Sec protein translocase complex. Interacts with the SecYEG preprotein conducting channel. SecDF uses the proton motive force (PMF) to complete protein translocation after the ATP-dependent function of SecA.</text>
</comment>
<feature type="transmembrane region" description="Helical" evidence="9">
    <location>
        <begin position="607"/>
        <end position="629"/>
    </location>
</feature>
<evidence type="ECO:0000256" key="4">
    <source>
        <dbReference type="ARBA" id="ARBA00022692"/>
    </source>
</evidence>
<dbReference type="HAMAP" id="MF_01463_B">
    <property type="entry name" value="SecD_B"/>
    <property type="match status" value="1"/>
</dbReference>
<evidence type="ECO:0000259" key="11">
    <source>
        <dbReference type="Pfam" id="PF02355"/>
    </source>
</evidence>
<dbReference type="PANTHER" id="PTHR30081">
    <property type="entry name" value="PROTEIN-EXPORT MEMBRANE PROTEIN SEC"/>
    <property type="match status" value="1"/>
</dbReference>
<feature type="transmembrane region" description="Helical" evidence="9">
    <location>
        <begin position="328"/>
        <end position="352"/>
    </location>
</feature>
<keyword evidence="8 9" id="KW-0472">Membrane</keyword>
<feature type="transmembrane region" description="Helical" evidence="9">
    <location>
        <begin position="715"/>
        <end position="739"/>
    </location>
</feature>
<dbReference type="InterPro" id="IPR022645">
    <property type="entry name" value="SecD/SecF_bac"/>
</dbReference>
<dbReference type="SUPFAM" id="SSF82866">
    <property type="entry name" value="Multidrug efflux transporter AcrB transmembrane domain"/>
    <property type="match status" value="2"/>
</dbReference>
<feature type="transmembrane region" description="Helical" evidence="9">
    <location>
        <begin position="635"/>
        <end position="656"/>
    </location>
</feature>
<evidence type="ECO:0000256" key="1">
    <source>
        <dbReference type="ARBA" id="ARBA00004651"/>
    </source>
</evidence>
<comment type="subunit">
    <text evidence="9">Forms a complex with SecF. Part of the essential Sec protein translocation apparatus which comprises SecA, SecYEG and auxiliary proteins SecDF. Other proteins may also be involved.</text>
</comment>
<comment type="similarity">
    <text evidence="9">Belongs to the SecD/SecF family. SecD subfamily.</text>
</comment>
<dbReference type="Pfam" id="PF22599">
    <property type="entry name" value="SecDF_P1_head"/>
    <property type="match status" value="1"/>
</dbReference>
<dbReference type="Gene3D" id="1.20.1640.10">
    <property type="entry name" value="Multidrug efflux transporter AcrB transmembrane domain"/>
    <property type="match status" value="2"/>
</dbReference>
<dbReference type="Pfam" id="PF02355">
    <property type="entry name" value="SecD_SecF_C"/>
    <property type="match status" value="2"/>
</dbReference>
<evidence type="ECO:0000256" key="5">
    <source>
        <dbReference type="ARBA" id="ARBA00022927"/>
    </source>
</evidence>
<sequence length="754" mass="81429">MKKSKGVVILVVILACLVGLGYYASTILSATENGKDKNSIKLGLDLSGGVSITYQIDDKNPSQEDIDDTISKLEERAQNYSTEYSVYQVGDDRITVEIPGVTDANAVLEDLGSPGSLYIIKEHDADGNANYSYDSSSKSFKLNYDVQDLIDNGSVILTGTDIESAEAVYQSDSATGSKEPVVSFSLTDDGAKIFADATTEAAASGDSIGIYYDDHFVSVPTVKSAITDGAGVIEGMGSYDEAKELATFIRIGAINLKLSELESSVVGASLGSQALATSVKAGVIGLALVMLFMIVMYSISGVAASIALGIYITLTIAFIYLFEITLTLPGIAGIILGIGMAVDANVIIFARIREEITKGKTVRLAIEEGYKKALSAIVDGNVTTFIAALVLMLLGSGTVKGFAYTLMISIILSMFSALFITRTLMRAMYAVGVRSEKFYGRAKERKAINFIKYRFVYFAISLVVIGAGIVGMIGYHASTGRALNYSLEFVGGTSTTADFGKEYTIDEIESEIVPEIEKITGDSAIQATTVDESTNIVIKTRTLDLDERQEMEQVLADKFNVDKTTITSQSISSTISGEMKRDAVSAVIVACIFMLLYIWFRFKDIRFASSAIIALVHDVLVVLTAYALIRISVGGTFIACMLTIVGYSVNDTIVIFDRIRENLRGTNKLTQENLTEIANKSLTQTMARSINTSITTLITVIVLYILGVASIREFALPLMIGLISGAYSSIFIATELWFIMKLHLGKNRIVKKEK</sequence>
<feature type="domain" description="SecDF P1 head subdomain" evidence="12">
    <location>
        <begin position="153"/>
        <end position="254"/>
    </location>
</feature>
<dbReference type="PRINTS" id="PR01755">
    <property type="entry name" value="SECFTRNLCASE"/>
</dbReference>
<keyword evidence="5 9" id="KW-0653">Protein transport</keyword>
<dbReference type="GO" id="GO:0043952">
    <property type="term" value="P:protein transport by the Sec complex"/>
    <property type="evidence" value="ECO:0007669"/>
    <property type="project" value="UniProtKB-UniRule"/>
</dbReference>
<evidence type="ECO:0000256" key="10">
    <source>
        <dbReference type="HAMAP-Rule" id="MF_01464"/>
    </source>
</evidence>
<feature type="transmembrane region" description="Helical" evidence="9">
    <location>
        <begin position="455"/>
        <end position="477"/>
    </location>
</feature>
<reference evidence="13 14" key="1">
    <citation type="submission" date="2019-08" db="EMBL/GenBank/DDBJ databases">
        <title>In-depth cultivation of the pig gut microbiome towards novel bacterial diversity and tailored functional studies.</title>
        <authorList>
            <person name="Wylensek D."/>
            <person name="Hitch T.C.A."/>
            <person name="Clavel T."/>
        </authorList>
    </citation>
    <scope>NUCLEOTIDE SEQUENCE [LARGE SCALE GENOMIC DNA]</scope>
    <source>
        <strain evidence="13 14">MUC/MUC-530-WT-4D</strain>
    </source>
</reference>
<dbReference type="InterPro" id="IPR054384">
    <property type="entry name" value="SecDF_P1_head"/>
</dbReference>
<comment type="subcellular location">
    <subcellularLocation>
        <location evidence="1 9">Cell membrane</location>
        <topology evidence="1 9">Multi-pass membrane protein</topology>
    </subcellularLocation>
</comment>
<feature type="transmembrane region" description="Helical" evidence="9">
    <location>
        <begin position="302"/>
        <end position="322"/>
    </location>
</feature>
<dbReference type="NCBIfam" id="TIGR00916">
    <property type="entry name" value="2A0604s01"/>
    <property type="match status" value="2"/>
</dbReference>
<feature type="transmembrane region" description="Helical" evidence="9">
    <location>
        <begin position="401"/>
        <end position="420"/>
    </location>
</feature>
<name>A0A6L5YP11_9FIRM</name>
<keyword evidence="6 9" id="KW-1133">Transmembrane helix</keyword>
<comment type="subunit">
    <text evidence="10">Forms a complex with SecD. Part of the essential Sec protein translocation apparatus which comprises SecA, SecYEG and auxiliary proteins SecDF. Other proteins may also be involved.</text>
</comment>
<evidence type="ECO:0000256" key="2">
    <source>
        <dbReference type="ARBA" id="ARBA00022448"/>
    </source>
</evidence>
<dbReference type="NCBIfam" id="TIGR00966">
    <property type="entry name" value="transloc_SecF"/>
    <property type="match status" value="1"/>
</dbReference>
<comment type="similarity">
    <text evidence="10">Belongs to the SecD/SecF family. SecF subfamily.</text>
</comment>
<evidence type="ECO:0000256" key="3">
    <source>
        <dbReference type="ARBA" id="ARBA00022475"/>
    </source>
</evidence>
<evidence type="ECO:0000313" key="13">
    <source>
        <dbReference type="EMBL" id="MST74244.1"/>
    </source>
</evidence>
<evidence type="ECO:0000256" key="7">
    <source>
        <dbReference type="ARBA" id="ARBA00023010"/>
    </source>
</evidence>
<evidence type="ECO:0000259" key="12">
    <source>
        <dbReference type="Pfam" id="PF22599"/>
    </source>
</evidence>
<dbReference type="RefSeq" id="WP_154429153.1">
    <property type="nucleotide sequence ID" value="NZ_VUNI01000004.1"/>
</dbReference>
<dbReference type="InterPro" id="IPR022813">
    <property type="entry name" value="SecD/SecF_arch_bac"/>
</dbReference>
<dbReference type="GO" id="GO:0006605">
    <property type="term" value="P:protein targeting"/>
    <property type="evidence" value="ECO:0007669"/>
    <property type="project" value="UniProtKB-UniRule"/>
</dbReference>
<dbReference type="PROSITE" id="PS51257">
    <property type="entry name" value="PROKAR_LIPOPROTEIN"/>
    <property type="match status" value="1"/>
</dbReference>
<dbReference type="InterPro" id="IPR055344">
    <property type="entry name" value="SecD_SecF_C_bact"/>
</dbReference>
<feature type="transmembrane region" description="Helical" evidence="9">
    <location>
        <begin position="373"/>
        <end position="395"/>
    </location>
</feature>
<dbReference type="InterPro" id="IPR005665">
    <property type="entry name" value="SecF_bac"/>
</dbReference>
<dbReference type="HAMAP" id="MF_01464_B">
    <property type="entry name" value="SecF_B"/>
    <property type="match status" value="1"/>
</dbReference>
<evidence type="ECO:0000256" key="6">
    <source>
        <dbReference type="ARBA" id="ARBA00022989"/>
    </source>
</evidence>
<dbReference type="Proteomes" id="UP000474024">
    <property type="component" value="Unassembled WGS sequence"/>
</dbReference>
<feature type="transmembrane region" description="Helical" evidence="9">
    <location>
        <begin position="583"/>
        <end position="600"/>
    </location>
</feature>
<feature type="domain" description="Protein export membrane protein SecD/SecF C-terminal" evidence="11">
    <location>
        <begin position="555"/>
        <end position="741"/>
    </location>
</feature>
<keyword evidence="14" id="KW-1185">Reference proteome</keyword>
<dbReference type="InterPro" id="IPR048634">
    <property type="entry name" value="SecD_SecF_C"/>
</dbReference>
<dbReference type="PANTHER" id="PTHR30081:SF1">
    <property type="entry name" value="PROTEIN TRANSLOCASE SUBUNIT SECD"/>
    <property type="match status" value="1"/>
</dbReference>
<dbReference type="AlphaFoldDB" id="A0A6L5YP11"/>
<dbReference type="Pfam" id="PF07549">
    <property type="entry name" value="Sec_GG"/>
    <property type="match status" value="1"/>
</dbReference>
<dbReference type="Gene3D" id="3.30.70.3400">
    <property type="match status" value="1"/>
</dbReference>
<keyword evidence="4 9" id="KW-0812">Transmembrane</keyword>
<gene>
    <name evidence="9 13" type="primary">secD</name>
    <name evidence="10" type="synonym">secF</name>
    <name evidence="13" type="ORF">FYJ75_04220</name>
</gene>
<comment type="caution">
    <text evidence="13">The sequence shown here is derived from an EMBL/GenBank/DDBJ whole genome shotgun (WGS) entry which is preliminary data.</text>
</comment>
<keyword evidence="2 9" id="KW-0813">Transport</keyword>
<feature type="transmembrane region" description="Helical" evidence="9">
    <location>
        <begin position="690"/>
        <end position="709"/>
    </location>
</feature>
<feature type="domain" description="Protein export membrane protein SecD/SecF C-terminal" evidence="11">
    <location>
        <begin position="258"/>
        <end position="428"/>
    </location>
</feature>
<keyword evidence="7 9" id="KW-0811">Translocation</keyword>
<proteinExistence type="inferred from homology"/>
<comment type="caution">
    <text evidence="9">Lacks conserved residue(s) required for the propagation of feature annotation.</text>
</comment>
<dbReference type="NCBIfam" id="TIGR01129">
    <property type="entry name" value="secD"/>
    <property type="match status" value="1"/>
</dbReference>
<dbReference type="EMBL" id="VUNI01000004">
    <property type="protein sequence ID" value="MST74244.1"/>
    <property type="molecule type" value="Genomic_DNA"/>
</dbReference>
<dbReference type="InterPro" id="IPR022646">
    <property type="entry name" value="SecD/SecF_CS"/>
</dbReference>
<dbReference type="Gene3D" id="3.30.1360.200">
    <property type="match status" value="1"/>
</dbReference>
<evidence type="ECO:0000313" key="14">
    <source>
        <dbReference type="Proteomes" id="UP000474024"/>
    </source>
</evidence>
<dbReference type="InterPro" id="IPR005791">
    <property type="entry name" value="SecD"/>
</dbReference>
<organism evidence="13 14">
    <name type="scientific">Roseburia porci</name>
    <dbReference type="NCBI Taxonomy" id="2605790"/>
    <lineage>
        <taxon>Bacteria</taxon>
        <taxon>Bacillati</taxon>
        <taxon>Bacillota</taxon>
        <taxon>Clostridia</taxon>
        <taxon>Lachnospirales</taxon>
        <taxon>Lachnospiraceae</taxon>
        <taxon>Roseburia</taxon>
    </lineage>
</organism>
<dbReference type="GO" id="GO:0065002">
    <property type="term" value="P:intracellular protein transmembrane transport"/>
    <property type="evidence" value="ECO:0007669"/>
    <property type="project" value="UniProtKB-UniRule"/>
</dbReference>
<dbReference type="GO" id="GO:0015450">
    <property type="term" value="F:protein-transporting ATPase activity"/>
    <property type="evidence" value="ECO:0007669"/>
    <property type="project" value="InterPro"/>
</dbReference>
<protein>
    <recommendedName>
        <fullName evidence="9 10">Multifunctional fusion protein</fullName>
    </recommendedName>
    <domain>
        <recommendedName>
            <fullName evidence="9">Protein translocase subunit SecD</fullName>
        </recommendedName>
    </domain>
    <domain>
        <recommendedName>
            <fullName evidence="10">Protein-export membrane protein SecF</fullName>
        </recommendedName>
    </domain>
</protein>
<feature type="transmembrane region" description="Helical" evidence="9">
    <location>
        <begin position="274"/>
        <end position="295"/>
    </location>
</feature>
<evidence type="ECO:0000256" key="8">
    <source>
        <dbReference type="ARBA" id="ARBA00023136"/>
    </source>
</evidence>
<evidence type="ECO:0000256" key="9">
    <source>
        <dbReference type="HAMAP-Rule" id="MF_01463"/>
    </source>
</evidence>
<keyword evidence="3 9" id="KW-1003">Cell membrane</keyword>